<proteinExistence type="inferred from homology"/>
<feature type="disulfide bond" evidence="6">
    <location>
        <begin position="243"/>
        <end position="257"/>
    </location>
</feature>
<dbReference type="FunFam" id="3.40.50.1240:FF:000053">
    <property type="entry name" value="Histidine acid phosphatase, putative"/>
    <property type="match status" value="1"/>
</dbReference>
<evidence type="ECO:0000256" key="7">
    <source>
        <dbReference type="SAM" id="MobiDB-lite"/>
    </source>
</evidence>
<evidence type="ECO:0000256" key="2">
    <source>
        <dbReference type="ARBA" id="ARBA00012632"/>
    </source>
</evidence>
<dbReference type="EMBL" id="KV878211">
    <property type="protein sequence ID" value="OJJ37758.1"/>
    <property type="molecule type" value="Genomic_DNA"/>
</dbReference>
<dbReference type="GO" id="GO:0009277">
    <property type="term" value="C:fungal-type cell wall"/>
    <property type="evidence" value="ECO:0007669"/>
    <property type="project" value="TreeGrafter"/>
</dbReference>
<evidence type="ECO:0000256" key="4">
    <source>
        <dbReference type="ARBA" id="ARBA00023180"/>
    </source>
</evidence>
<reference evidence="10" key="1">
    <citation type="journal article" date="2017" name="Genome Biol.">
        <title>Comparative genomics reveals high biological diversity and specific adaptations in the industrially and medically important fungal genus Aspergillus.</title>
        <authorList>
            <person name="de Vries R.P."/>
            <person name="Riley R."/>
            <person name="Wiebenga A."/>
            <person name="Aguilar-Osorio G."/>
            <person name="Amillis S."/>
            <person name="Uchima C.A."/>
            <person name="Anderluh G."/>
            <person name="Asadollahi M."/>
            <person name="Askin M."/>
            <person name="Barry K."/>
            <person name="Battaglia E."/>
            <person name="Bayram O."/>
            <person name="Benocci T."/>
            <person name="Braus-Stromeyer S.A."/>
            <person name="Caldana C."/>
            <person name="Canovas D."/>
            <person name="Cerqueira G.C."/>
            <person name="Chen F."/>
            <person name="Chen W."/>
            <person name="Choi C."/>
            <person name="Clum A."/>
            <person name="Dos Santos R.A."/>
            <person name="Damasio A.R."/>
            <person name="Diallinas G."/>
            <person name="Emri T."/>
            <person name="Fekete E."/>
            <person name="Flipphi M."/>
            <person name="Freyberg S."/>
            <person name="Gallo A."/>
            <person name="Gournas C."/>
            <person name="Habgood R."/>
            <person name="Hainaut M."/>
            <person name="Harispe M.L."/>
            <person name="Henrissat B."/>
            <person name="Hilden K.S."/>
            <person name="Hope R."/>
            <person name="Hossain A."/>
            <person name="Karabika E."/>
            <person name="Karaffa L."/>
            <person name="Karanyi Z."/>
            <person name="Krasevec N."/>
            <person name="Kuo A."/>
            <person name="Kusch H."/>
            <person name="LaButti K."/>
            <person name="Lagendijk E.L."/>
            <person name="Lapidus A."/>
            <person name="Levasseur A."/>
            <person name="Lindquist E."/>
            <person name="Lipzen A."/>
            <person name="Logrieco A.F."/>
            <person name="MacCabe A."/>
            <person name="Maekelae M.R."/>
            <person name="Malavazi I."/>
            <person name="Melin P."/>
            <person name="Meyer V."/>
            <person name="Mielnichuk N."/>
            <person name="Miskei M."/>
            <person name="Molnar A.P."/>
            <person name="Mule G."/>
            <person name="Ngan C.Y."/>
            <person name="Orejas M."/>
            <person name="Orosz E."/>
            <person name="Ouedraogo J.P."/>
            <person name="Overkamp K.M."/>
            <person name="Park H.-S."/>
            <person name="Perrone G."/>
            <person name="Piumi F."/>
            <person name="Punt P.J."/>
            <person name="Ram A.F."/>
            <person name="Ramon A."/>
            <person name="Rauscher S."/>
            <person name="Record E."/>
            <person name="Riano-Pachon D.M."/>
            <person name="Robert V."/>
            <person name="Roehrig J."/>
            <person name="Ruller R."/>
            <person name="Salamov A."/>
            <person name="Salih N.S."/>
            <person name="Samson R.A."/>
            <person name="Sandor E."/>
            <person name="Sanguinetti M."/>
            <person name="Schuetze T."/>
            <person name="Sepcic K."/>
            <person name="Shelest E."/>
            <person name="Sherlock G."/>
            <person name="Sophianopoulou V."/>
            <person name="Squina F.M."/>
            <person name="Sun H."/>
            <person name="Susca A."/>
            <person name="Todd R.B."/>
            <person name="Tsang A."/>
            <person name="Unkles S.E."/>
            <person name="van de Wiele N."/>
            <person name="van Rossen-Uffink D."/>
            <person name="Oliveira J.V."/>
            <person name="Vesth T.C."/>
            <person name="Visser J."/>
            <person name="Yu J.-H."/>
            <person name="Zhou M."/>
            <person name="Andersen M.R."/>
            <person name="Archer D.B."/>
            <person name="Baker S.E."/>
            <person name="Benoit I."/>
            <person name="Brakhage A.A."/>
            <person name="Braus G.H."/>
            <person name="Fischer R."/>
            <person name="Frisvad J.C."/>
            <person name="Goldman G.H."/>
            <person name="Houbraken J."/>
            <person name="Oakley B."/>
            <person name="Pocsi I."/>
            <person name="Scazzocchio C."/>
            <person name="Seiboth B."/>
            <person name="vanKuyk P.A."/>
            <person name="Wortman J."/>
            <person name="Dyer P.S."/>
            <person name="Grigoriev I.V."/>
        </authorList>
    </citation>
    <scope>NUCLEOTIDE SEQUENCE [LARGE SCALE GENOMIC DNA]</scope>
    <source>
        <strain evidence="10">DTO 134E9</strain>
    </source>
</reference>
<dbReference type="PROSITE" id="PS00616">
    <property type="entry name" value="HIS_ACID_PHOSPHAT_1"/>
    <property type="match status" value="1"/>
</dbReference>
<keyword evidence="4" id="KW-0325">Glycoprotein</keyword>
<comment type="similarity">
    <text evidence="1">Belongs to the histidine acid phosphatase family.</text>
</comment>
<dbReference type="RefSeq" id="XP_040691434.1">
    <property type="nucleotide sequence ID" value="XM_040837504.1"/>
</dbReference>
<dbReference type="PANTHER" id="PTHR20963:SF23">
    <property type="entry name" value="3-PHYTASE"/>
    <property type="match status" value="1"/>
</dbReference>
<dbReference type="GO" id="GO:0003993">
    <property type="term" value="F:acid phosphatase activity"/>
    <property type="evidence" value="ECO:0007669"/>
    <property type="project" value="TreeGrafter"/>
</dbReference>
<evidence type="ECO:0000313" key="10">
    <source>
        <dbReference type="Proteomes" id="UP000184383"/>
    </source>
</evidence>
<dbReference type="EC" id="3.1.3.8" evidence="2"/>
<dbReference type="InterPro" id="IPR029033">
    <property type="entry name" value="His_PPase_superfam"/>
</dbReference>
<dbReference type="Pfam" id="PF00328">
    <property type="entry name" value="His_Phos_2"/>
    <property type="match status" value="1"/>
</dbReference>
<feature type="region of interest" description="Disordered" evidence="7">
    <location>
        <begin position="181"/>
        <end position="203"/>
    </location>
</feature>
<dbReference type="OrthoDB" id="6509975at2759"/>
<feature type="signal peptide" evidence="8">
    <location>
        <begin position="1"/>
        <end position="18"/>
    </location>
</feature>
<keyword evidence="6" id="KW-1015">Disulfide bond</keyword>
<feature type="chain" id="PRO_5012611952" description="3-phytase" evidence="8">
    <location>
        <begin position="19"/>
        <end position="468"/>
    </location>
</feature>
<gene>
    <name evidence="9" type="ORF">ASPWEDRAFT_50839</name>
</gene>
<feature type="disulfide bond" evidence="6">
    <location>
        <begin position="405"/>
        <end position="413"/>
    </location>
</feature>
<dbReference type="InterPro" id="IPR016274">
    <property type="entry name" value="Histidine_acid_Pase_euk"/>
</dbReference>
<dbReference type="InterPro" id="IPR000560">
    <property type="entry name" value="His_Pase_clade-2"/>
</dbReference>
<dbReference type="InterPro" id="IPR033379">
    <property type="entry name" value="Acid_Pase_AS"/>
</dbReference>
<dbReference type="STRING" id="1073089.A0A1L9RSC3"/>
<sequence>MHQILPIFWLSLFSTIHANKFNILHHLGANSPWFAGPNINNIPPTIPDECTVDQAIYIVRHGSRYPDPGASEEWEDLYKLFQSSTYNASGSLSFLPSWRPVLRYPDEEIGQVSLTGYKELYNLGVDLRFRYPTFYRGNSPFLLWANNYPRTIDSARLLALGYTGPNTTLSTIYTINSTAPASKSNSLAPSDQCPNFSDSSGGDHTSTWDDIYLPPITQRLNELISGGNLTLTDAQVALFPYLCAFETQITGRRSPWCEVFTEDEVRQYEYRQDLRYYYGTGPGAGKNMTTMFPILQGIVNLLQGGPTATATAKVDNNNTTTEIQLPPLIVAFTHDNQINELASILGVFDRQEPLSADGIDEERVYISSNITPMRGTITFERLNCEGNTTNIRFLLNDAVYPHPTCHSGPGESCPLEQYVGYVKEKQKVYGSFASVCGLAEDEISTAGRDGAVTFFQDLTLSFLRAVKP</sequence>
<dbReference type="GO" id="GO:0016158">
    <property type="term" value="F:inositol hexakisphosphate 3-phosphatase activity"/>
    <property type="evidence" value="ECO:0007669"/>
    <property type="project" value="UniProtKB-EC"/>
</dbReference>
<dbReference type="PANTHER" id="PTHR20963">
    <property type="entry name" value="MULTIPLE INOSITOL POLYPHOSPHATE PHOSPHATASE-RELATED"/>
    <property type="match status" value="1"/>
</dbReference>
<keyword evidence="3" id="KW-0378">Hydrolase</keyword>
<evidence type="ECO:0000256" key="3">
    <source>
        <dbReference type="ARBA" id="ARBA00022801"/>
    </source>
</evidence>
<dbReference type="SUPFAM" id="SSF53254">
    <property type="entry name" value="Phosphoglycerate mutase-like"/>
    <property type="match status" value="1"/>
</dbReference>
<dbReference type="PIRSF" id="PIRSF000894">
    <property type="entry name" value="Acid_phosphatase"/>
    <property type="match status" value="1"/>
</dbReference>
<evidence type="ECO:0000256" key="1">
    <source>
        <dbReference type="ARBA" id="ARBA00005375"/>
    </source>
</evidence>
<dbReference type="Gene3D" id="3.40.50.1240">
    <property type="entry name" value="Phosphoglycerate mutase-like"/>
    <property type="match status" value="1"/>
</dbReference>
<evidence type="ECO:0000256" key="5">
    <source>
        <dbReference type="PIRSR" id="PIRSR000894-1"/>
    </source>
</evidence>
<dbReference type="Proteomes" id="UP000184383">
    <property type="component" value="Unassembled WGS sequence"/>
</dbReference>
<dbReference type="AlphaFoldDB" id="A0A1L9RSC3"/>
<accession>A0A1L9RSC3</accession>
<feature type="disulfide bond" evidence="6">
    <location>
        <begin position="50"/>
        <end position="384"/>
    </location>
</feature>
<dbReference type="CDD" id="cd07061">
    <property type="entry name" value="HP_HAP_like"/>
    <property type="match status" value="1"/>
</dbReference>
<protein>
    <recommendedName>
        <fullName evidence="2">3-phytase</fullName>
        <ecNumber evidence="2">3.1.3.8</ecNumber>
    </recommendedName>
</protein>
<keyword evidence="8" id="KW-0732">Signal</keyword>
<dbReference type="VEuPathDB" id="FungiDB:ASPWEDRAFT_50839"/>
<organism evidence="9 10">
    <name type="scientific">Aspergillus wentii DTO 134E9</name>
    <dbReference type="NCBI Taxonomy" id="1073089"/>
    <lineage>
        <taxon>Eukaryota</taxon>
        <taxon>Fungi</taxon>
        <taxon>Dikarya</taxon>
        <taxon>Ascomycota</taxon>
        <taxon>Pezizomycotina</taxon>
        <taxon>Eurotiomycetes</taxon>
        <taxon>Eurotiomycetidae</taxon>
        <taxon>Eurotiales</taxon>
        <taxon>Aspergillaceae</taxon>
        <taxon>Aspergillus</taxon>
        <taxon>Aspergillus subgen. Cremei</taxon>
    </lineage>
</organism>
<name>A0A1L9RSC3_ASPWE</name>
<dbReference type="GeneID" id="63753352"/>
<keyword evidence="10" id="KW-1185">Reference proteome</keyword>
<evidence type="ECO:0000313" key="9">
    <source>
        <dbReference type="EMBL" id="OJJ37758.1"/>
    </source>
</evidence>
<feature type="active site" description="Proton donor" evidence="5">
    <location>
        <position position="335"/>
    </location>
</feature>
<evidence type="ECO:0000256" key="6">
    <source>
        <dbReference type="PIRSR" id="PIRSR000894-2"/>
    </source>
</evidence>
<feature type="active site" description="Nucleophile" evidence="5">
    <location>
        <position position="61"/>
    </location>
</feature>
<evidence type="ECO:0000256" key="8">
    <source>
        <dbReference type="SAM" id="SignalP"/>
    </source>
</evidence>